<keyword evidence="2" id="KW-0804">Transcription</keyword>
<dbReference type="PANTHER" id="PTHR13068">
    <property type="entry name" value="CGI-12 PROTEIN-RELATED"/>
    <property type="match status" value="1"/>
</dbReference>
<dbReference type="InterPro" id="IPR003690">
    <property type="entry name" value="MTERF"/>
</dbReference>
<organism evidence="4">
    <name type="scientific">Musa acuminata subsp. malaccensis</name>
    <name type="common">Wild banana</name>
    <name type="synonym">Musa malaccensis</name>
    <dbReference type="NCBI Taxonomy" id="214687"/>
    <lineage>
        <taxon>Eukaryota</taxon>
        <taxon>Viridiplantae</taxon>
        <taxon>Streptophyta</taxon>
        <taxon>Embryophyta</taxon>
        <taxon>Tracheophyta</taxon>
        <taxon>Spermatophyta</taxon>
        <taxon>Magnoliopsida</taxon>
        <taxon>Liliopsida</taxon>
        <taxon>Zingiberales</taxon>
        <taxon>Musaceae</taxon>
        <taxon>Musa</taxon>
    </lineage>
</organism>
<sequence length="616" mass="69410">MASWALPAPTTVVPTLSPSIDRPRSWNVAFVLFLGSNSPSPFVSSVSTSSVRSCGFRATRVRFAAAEDGWCPSSTSGLPAVDEAREAVVEILREFGASQEDSVYIAANSPCYVEMLVGNVQELDELGLWGSWNSEIVEENMDMSSLSFRKKVYYMAKSKGDKGVLPYLESIGVKLSSALLIARYLSSEKLRQLIDKVNFVSGILFPSSINKALIGRNARRMMMYLSIPVDEDVQSTLSFFEKMEARHGGLSMLGHKDASFPYLVESFPKLLLCSVEDHFKPLVGFLELLGVPEAGIATILLSFPPIIFCDIEKEIKPKLCAFSKGNLTNAGFEEKDIAKMLMKYPWILSTSIQENYEKILAFFNEKKVPKSSVDLAIRSWPHILGCSATKMKSMVEQFNEFGVKKKMLVPVITSSPQLLLKKPKEFQEVVSFMEEIGFDSKTIGRILCRCPEIFASSVDNTLRKKVNFLADFGVSRDCLLRVVRKYPEMLLLDTDNTLLPRMIFLMRVGLSKREVCSMICRFSPILGYSIEMVLKPKLDFLLRTMKKPLKEIVEYPRYFSYSLDKKIKPRFWVIHSRKLECSLKDMLSKNDDEFAQEYMGIGRFLVVPSVPPKDGS</sequence>
<proteinExistence type="inferred from homology"/>
<evidence type="ECO:0000256" key="3">
    <source>
        <dbReference type="ARBA" id="ARBA00022946"/>
    </source>
</evidence>
<protein>
    <submittedName>
        <fullName evidence="4">(wild Malaysian banana) hypothetical protein</fullName>
    </submittedName>
</protein>
<keyword evidence="2" id="KW-0805">Transcription regulation</keyword>
<gene>
    <name evidence="4" type="ORF">GSMUA_189770.1</name>
</gene>
<dbReference type="Gene3D" id="1.25.70.10">
    <property type="entry name" value="Transcription termination factor 3, mitochondrial"/>
    <property type="match status" value="2"/>
</dbReference>
<evidence type="ECO:0000256" key="1">
    <source>
        <dbReference type="ARBA" id="ARBA00007692"/>
    </source>
</evidence>
<dbReference type="EMBL" id="HG996468">
    <property type="protein sequence ID" value="CAG1851589.1"/>
    <property type="molecule type" value="Genomic_DNA"/>
</dbReference>
<comment type="similarity">
    <text evidence="1">Belongs to the mTERF family.</text>
</comment>
<keyword evidence="3" id="KW-0809">Transit peptide</keyword>
<dbReference type="InterPro" id="IPR038538">
    <property type="entry name" value="MTERF_sf"/>
</dbReference>
<evidence type="ECO:0000256" key="2">
    <source>
        <dbReference type="ARBA" id="ARBA00022472"/>
    </source>
</evidence>
<accession>A0A8D7ALT0</accession>
<keyword evidence="2" id="KW-0806">Transcription termination</keyword>
<dbReference type="Pfam" id="PF02536">
    <property type="entry name" value="mTERF"/>
    <property type="match status" value="1"/>
</dbReference>
<dbReference type="AlphaFoldDB" id="A0A8D7ALT0"/>
<dbReference type="SMART" id="SM00733">
    <property type="entry name" value="Mterf"/>
    <property type="match status" value="10"/>
</dbReference>
<dbReference type="PANTHER" id="PTHR13068:SF3">
    <property type="entry name" value="MITOCHONDRIAL TRANSCRIPTION TERMINATION FACTOR FAMILY PROTEIN"/>
    <property type="match status" value="1"/>
</dbReference>
<evidence type="ECO:0000313" key="4">
    <source>
        <dbReference type="EMBL" id="CAG1851589.1"/>
    </source>
</evidence>
<dbReference type="GO" id="GO:0003676">
    <property type="term" value="F:nucleic acid binding"/>
    <property type="evidence" value="ECO:0007669"/>
    <property type="project" value="InterPro"/>
</dbReference>
<name>A0A8D7ALT0_MUSAM</name>
<reference evidence="4" key="1">
    <citation type="submission" date="2021-03" db="EMBL/GenBank/DDBJ databases">
        <authorList>
            <consortium name="Genoscope - CEA"/>
            <person name="William W."/>
        </authorList>
    </citation>
    <scope>NUCLEOTIDE SEQUENCE</scope>
    <source>
        <strain evidence="4">Doubled-haploid Pahang</strain>
    </source>
</reference>
<dbReference type="FunFam" id="1.25.70.10:FF:000015">
    <property type="entry name" value="Mitochondrial transcription termination factor family protein"/>
    <property type="match status" value="1"/>
</dbReference>
<dbReference type="GO" id="GO:0006353">
    <property type="term" value="P:DNA-templated transcription termination"/>
    <property type="evidence" value="ECO:0007669"/>
    <property type="project" value="UniProtKB-KW"/>
</dbReference>